<dbReference type="Proteomes" id="UP001595952">
    <property type="component" value="Unassembled WGS sequence"/>
</dbReference>
<name>A0ABV9I8Y8_9DEIO</name>
<gene>
    <name evidence="4" type="ORF">ACFO0D_05415</name>
</gene>
<dbReference type="EMBL" id="JBHSEI010000002">
    <property type="protein sequence ID" value="MFC4637775.1"/>
    <property type="molecule type" value="Genomic_DNA"/>
</dbReference>
<keyword evidence="5" id="KW-1185">Reference proteome</keyword>
<organism evidence="4 5">
    <name type="scientific">Deinococcus hohokamensis</name>
    <dbReference type="NCBI Taxonomy" id="309883"/>
    <lineage>
        <taxon>Bacteria</taxon>
        <taxon>Thermotogati</taxon>
        <taxon>Deinococcota</taxon>
        <taxon>Deinococci</taxon>
        <taxon>Deinococcales</taxon>
        <taxon>Deinococcaceae</taxon>
        <taxon>Deinococcus</taxon>
    </lineage>
</organism>
<dbReference type="Gene3D" id="2.30.30.40">
    <property type="entry name" value="SH3 Domains"/>
    <property type="match status" value="1"/>
</dbReference>
<evidence type="ECO:0000256" key="1">
    <source>
        <dbReference type="SAM" id="Coils"/>
    </source>
</evidence>
<proteinExistence type="predicted"/>
<feature type="region of interest" description="Disordered" evidence="2">
    <location>
        <begin position="1"/>
        <end position="25"/>
    </location>
</feature>
<evidence type="ECO:0000313" key="5">
    <source>
        <dbReference type="Proteomes" id="UP001595952"/>
    </source>
</evidence>
<evidence type="ECO:0000256" key="2">
    <source>
        <dbReference type="SAM" id="MobiDB-lite"/>
    </source>
</evidence>
<accession>A0ABV9I8Y8</accession>
<evidence type="ECO:0000259" key="3">
    <source>
        <dbReference type="Pfam" id="PF13699"/>
    </source>
</evidence>
<keyword evidence="1" id="KW-0175">Coiled coil</keyword>
<comment type="caution">
    <text evidence="4">The sequence shown here is derived from an EMBL/GenBank/DDBJ whole genome shotgun (WGS) entry which is preliminary data.</text>
</comment>
<feature type="compositionally biased region" description="Basic residues" evidence="2">
    <location>
        <begin position="1"/>
        <end position="11"/>
    </location>
</feature>
<evidence type="ECO:0000313" key="4">
    <source>
        <dbReference type="EMBL" id="MFC4637775.1"/>
    </source>
</evidence>
<dbReference type="RefSeq" id="WP_380060808.1">
    <property type="nucleotide sequence ID" value="NZ_JBHSEI010000002.1"/>
</dbReference>
<dbReference type="InterPro" id="IPR025295">
    <property type="entry name" value="eCIS_core_dom"/>
</dbReference>
<feature type="domain" description="eCIS core" evidence="3">
    <location>
        <begin position="256"/>
        <end position="333"/>
    </location>
</feature>
<feature type="coiled-coil region" evidence="1">
    <location>
        <begin position="198"/>
        <end position="238"/>
    </location>
</feature>
<sequence>MTMRPPLKRRGISTPEPSRPQPVQAPALIDPLVLQRRAVTAHTYRPVIVQRQAVSPVLRAAELHAAEVARMEDQRHTLQRQVDSAALPAGAIPAALQRHAERLAPLTAPARPSTPGDWVTVMRMQARQVEGRRLTTRQAQEFAILQRQVATRVTQAYRSDPTPGRTETCAGHLVALQRHPQSAPVSRAVLSSVSSGERMMLQRAVDEALQRERRLQAQDAQALQVQSLQRQLADLDAEAAQPIFERIQARRGAGNPLPEAVQRHLEDGLNHDLSRVRIHDDAEADKLAKGVNAIAFTTGSDIFFRSGTFDPNSRSGLELLAHEVTHTVQQSQGRVGRGIDPDAGLEGEARAMGARLAVQPLARSKAHHRPVRRRAAFTPTTSFQRKAAPSPLKPPAQLTVGQIGVIKHTDGANLRAQPTPQGRKVLPNPLPVGTKVGVISQTADGWSKVSLTSGKTGFVQTARVTTVLPDPGSTLIKVPPGSTAIGIAERYYKGVVRPGQDLRFYVNVLEFVNRQRGTGAFQGGQALKGGNLLWIPSPMYAQTLAGTVRDGSVTGGALANANAMMGNSPGANIMRSVLEAPTHIDEVLKDVWKVIEKHWPVMLATTLAFVGAELLVGVLAAAPEPTTITKFAAVGLQGLITAVAGVGAIAAVDGAGKAAETWLRTAWTAGGNASRIKAASKAFLSMIGNIAMAVASAAGAQTSGARTGQLAGMYTRDQLIAQIGSKTTYEALMSSLKARGVTKNNAQVLGNLLKKVPDPLELKLFVSKTGNPEKLLGYLNKYPVASVRKALNEIDARSIGPKYADELLRIKLSYEVPTRKMTAKELAALKAKSPNGFQDMNYQGRVTVERKKLSPAQQAQDRQAGVAYQALLNDMIQESEYVYRYTSRYSIDSALKDGTGIERAYMTNVMTNDSYQAALGAQIKPEWYRFTDGVPEVVVKIPRRLLNSWSVPRPSGDGATLAGWEFTTSAYPGAGRGGLLQFMGTVDGKALSRGIKSGEIEVIPLTKTVNGRYNPPKGK</sequence>
<dbReference type="Pfam" id="PF13699">
    <property type="entry name" value="eCIS_core"/>
    <property type="match status" value="1"/>
</dbReference>
<reference evidence="5" key="1">
    <citation type="journal article" date="2019" name="Int. J. Syst. Evol. Microbiol.">
        <title>The Global Catalogue of Microorganisms (GCM) 10K type strain sequencing project: providing services to taxonomists for standard genome sequencing and annotation.</title>
        <authorList>
            <consortium name="The Broad Institute Genomics Platform"/>
            <consortium name="The Broad Institute Genome Sequencing Center for Infectious Disease"/>
            <person name="Wu L."/>
            <person name="Ma J."/>
        </authorList>
    </citation>
    <scope>NUCLEOTIDE SEQUENCE [LARGE SCALE GENOMIC DNA]</scope>
    <source>
        <strain evidence="5">CCUG 55995</strain>
    </source>
</reference>
<protein>
    <submittedName>
        <fullName evidence="4">DUF4157 domain-containing protein</fullName>
    </submittedName>
</protein>